<accession>A0A1B8XV33</accession>
<organism evidence="2">
    <name type="scientific">Xenopus tropicalis</name>
    <name type="common">Western clawed frog</name>
    <name type="synonym">Silurana tropicalis</name>
    <dbReference type="NCBI Taxonomy" id="8364"/>
    <lineage>
        <taxon>Eukaryota</taxon>
        <taxon>Metazoa</taxon>
        <taxon>Chordata</taxon>
        <taxon>Craniata</taxon>
        <taxon>Vertebrata</taxon>
        <taxon>Euteleostomi</taxon>
        <taxon>Amphibia</taxon>
        <taxon>Batrachia</taxon>
        <taxon>Anura</taxon>
        <taxon>Pipoidea</taxon>
        <taxon>Pipidae</taxon>
        <taxon>Xenopodinae</taxon>
        <taxon>Xenopus</taxon>
        <taxon>Silurana</taxon>
    </lineage>
</organism>
<evidence type="ECO:0000313" key="2">
    <source>
        <dbReference type="EMBL" id="OCA14487.1"/>
    </source>
</evidence>
<evidence type="ECO:0008006" key="3">
    <source>
        <dbReference type="Google" id="ProtNLM"/>
    </source>
</evidence>
<gene>
    <name evidence="2" type="ORF">XENTR_v90026699mg</name>
</gene>
<evidence type="ECO:0000256" key="1">
    <source>
        <dbReference type="SAM" id="SignalP"/>
    </source>
</evidence>
<proteinExistence type="predicted"/>
<feature type="chain" id="PRO_5008619316" description="Secreted protein" evidence="1">
    <location>
        <begin position="20"/>
        <end position="75"/>
    </location>
</feature>
<keyword evidence="1" id="KW-0732">Signal</keyword>
<name>A0A1B8XV33_XENTR</name>
<sequence>MFFSVSLICLHCTFGDISGYSCPSGLVGETLNKDFCAILWLPGSRLYESLAPFSKMSPVFSCCCYMEISVCCLFT</sequence>
<reference evidence="2" key="3">
    <citation type="submission" date="2016-05" db="EMBL/GenBank/DDBJ databases">
        <title>WGS assembly of Xenopus tropicalis.</title>
        <authorList>
            <person name="Sessions A."/>
            <person name="Jenkins J."/>
            <person name="Mitros T."/>
            <person name="Lyons J.T."/>
            <person name="Dichmann D.S."/>
            <person name="Robert J."/>
            <person name="Harland R.M."/>
            <person name="Rokhsar D.S."/>
        </authorList>
    </citation>
    <scope>NUCLEOTIDE SEQUENCE</scope>
    <source>
        <strain evidence="2">Nigerian</strain>
    </source>
</reference>
<dbReference type="AlphaFoldDB" id="A0A1B8XV33"/>
<reference evidence="2" key="1">
    <citation type="submission" date="2009-11" db="EMBL/GenBank/DDBJ databases">
        <authorList>
            <consortium name="US DOE Joint Genome Institute (JGI-PGF)"/>
            <person name="Ottilar R."/>
            <person name="Schmutz J."/>
            <person name="Salamov A."/>
            <person name="Cheng J.F."/>
            <person name="Lucas S."/>
            <person name="Pitluck S."/>
            <person name="Gundlach H."/>
            <person name="Guo Y."/>
            <person name="Haberer G."/>
            <person name="Nasrallah J."/>
            <person name="Mayer K.F.X."/>
            <person name="van de Peer Y."/>
            <person name="Weigel D."/>
            <person name="Grigoriev I.V."/>
        </authorList>
    </citation>
    <scope>NUCLEOTIDE SEQUENCE</scope>
    <source>
        <strain evidence="2">Nigerian</strain>
    </source>
</reference>
<reference evidence="2" key="2">
    <citation type="journal article" date="2010" name="Science">
        <title>The genome of the Western clawed frog Xenopus tropicalis.</title>
        <authorList>
            <person name="Hellsten U."/>
            <person name="Harland R.M."/>
            <person name="Gilchrist M.J."/>
            <person name="Hendrix D."/>
            <person name="Jurka J."/>
            <person name="Kapitonov V."/>
            <person name="Ovcharenko I."/>
            <person name="Putnam N.H."/>
            <person name="Shu S."/>
            <person name="Taher L."/>
            <person name="Blitz I.L."/>
            <person name="Blumberg B."/>
            <person name="Dichmann D.S."/>
            <person name="Dubchak I."/>
            <person name="Amaya E."/>
            <person name="Detter J.C."/>
            <person name="Fletcher R."/>
            <person name="Gerhard D.S."/>
            <person name="Goodstein D."/>
            <person name="Graves T."/>
            <person name="Grigoriev I.V."/>
            <person name="Grimwood J."/>
            <person name="Kawashima T."/>
            <person name="Lindquist E."/>
            <person name="Lucas S.M."/>
            <person name="Mead P.E."/>
            <person name="Mitros T."/>
            <person name="Ogino H."/>
            <person name="Ohta Y."/>
            <person name="Poliakov A.V."/>
            <person name="Pollet N."/>
            <person name="Robert J."/>
            <person name="Salamov A."/>
            <person name="Sater A.K."/>
            <person name="Schmutz J."/>
            <person name="Terry A."/>
            <person name="Vize P.D."/>
            <person name="Warren W.C."/>
            <person name="Wells D."/>
            <person name="Wills A."/>
            <person name="Wilson R.K."/>
            <person name="Zimmerman L.B."/>
            <person name="Zorn A.M."/>
            <person name="Grainger R."/>
            <person name="Grammer T."/>
            <person name="Khokha M.K."/>
            <person name="Richardson P.M."/>
            <person name="Rokhsar D.S."/>
        </authorList>
    </citation>
    <scope>NUCLEOTIDE SEQUENCE [LARGE SCALE GENOMIC DNA]</scope>
    <source>
        <strain evidence="2">Nigerian</strain>
    </source>
</reference>
<dbReference type="EMBL" id="KV461559">
    <property type="protein sequence ID" value="OCA14487.1"/>
    <property type="molecule type" value="Genomic_DNA"/>
</dbReference>
<feature type="signal peptide" evidence="1">
    <location>
        <begin position="1"/>
        <end position="19"/>
    </location>
</feature>
<protein>
    <recommendedName>
        <fullName evidence="3">Secreted protein</fullName>
    </recommendedName>
</protein>